<keyword evidence="2" id="KW-1185">Reference proteome</keyword>
<organism evidence="1 2">
    <name type="scientific">Gnathostoma spinigerum</name>
    <dbReference type="NCBI Taxonomy" id="75299"/>
    <lineage>
        <taxon>Eukaryota</taxon>
        <taxon>Metazoa</taxon>
        <taxon>Ecdysozoa</taxon>
        <taxon>Nematoda</taxon>
        <taxon>Chromadorea</taxon>
        <taxon>Rhabditida</taxon>
        <taxon>Spirurina</taxon>
        <taxon>Gnathostomatomorpha</taxon>
        <taxon>Gnathostomatoidea</taxon>
        <taxon>Gnathostomatidae</taxon>
        <taxon>Gnathostoma</taxon>
    </lineage>
</organism>
<comment type="caution">
    <text evidence="1">The sequence shown here is derived from an EMBL/GenBank/DDBJ whole genome shotgun (WGS) entry which is preliminary data.</text>
</comment>
<accession>A0ABD6E6H0</accession>
<proteinExistence type="predicted"/>
<gene>
    <name evidence="1" type="ORF">AB6A40_002407</name>
</gene>
<evidence type="ECO:0000313" key="1">
    <source>
        <dbReference type="EMBL" id="MFH4975698.1"/>
    </source>
</evidence>
<dbReference type="AlphaFoldDB" id="A0ABD6E6H0"/>
<reference evidence="1 2" key="1">
    <citation type="submission" date="2024-08" db="EMBL/GenBank/DDBJ databases">
        <title>Gnathostoma spinigerum genome.</title>
        <authorList>
            <person name="Gonzalez-Bertolin B."/>
            <person name="Monzon S."/>
            <person name="Zaballos A."/>
            <person name="Jimenez P."/>
            <person name="Dekumyoy P."/>
            <person name="Varona S."/>
            <person name="Cuesta I."/>
            <person name="Sumanam S."/>
            <person name="Adisakwattana P."/>
            <person name="Gasser R.B."/>
            <person name="Hernandez-Gonzalez A."/>
            <person name="Young N.D."/>
            <person name="Perteguer M.J."/>
        </authorList>
    </citation>
    <scope>NUCLEOTIDE SEQUENCE [LARGE SCALE GENOMIC DNA]</scope>
    <source>
        <strain evidence="1">AL3</strain>
        <tissue evidence="1">Liver</tissue>
    </source>
</reference>
<evidence type="ECO:0000313" key="2">
    <source>
        <dbReference type="Proteomes" id="UP001608902"/>
    </source>
</evidence>
<name>A0ABD6E6H0_9BILA</name>
<dbReference type="EMBL" id="JBGFUD010001068">
    <property type="protein sequence ID" value="MFH4975698.1"/>
    <property type="molecule type" value="Genomic_DNA"/>
</dbReference>
<dbReference type="Proteomes" id="UP001608902">
    <property type="component" value="Unassembled WGS sequence"/>
</dbReference>
<protein>
    <submittedName>
        <fullName evidence="1">Uncharacterized protein</fullName>
    </submittedName>
</protein>
<sequence>MMIVKNVQKPSAKVSTRGVRYRFFHFSMSQLVSNRPIVRPVPQTATESSHLVPKKAICATVSGHGAQVRNSWLARAHRSLNRFSSDRAWVSTRGKFP</sequence>